<dbReference type="PROSITE" id="PS00745">
    <property type="entry name" value="RF_PROK_I"/>
    <property type="match status" value="1"/>
</dbReference>
<name>A0A1I7DMG5_9BACT</name>
<dbReference type="InterPro" id="IPR000352">
    <property type="entry name" value="Pep_chain_release_fac_I"/>
</dbReference>
<dbReference type="SUPFAM" id="SSF75620">
    <property type="entry name" value="Release factor"/>
    <property type="match status" value="1"/>
</dbReference>
<feature type="compositionally biased region" description="Basic and acidic residues" evidence="2">
    <location>
        <begin position="139"/>
        <end position="161"/>
    </location>
</feature>
<dbReference type="PANTHER" id="PTHR47814:SF1">
    <property type="entry name" value="PEPTIDYL-TRNA HYDROLASE ARFB"/>
    <property type="match status" value="1"/>
</dbReference>
<evidence type="ECO:0000259" key="3">
    <source>
        <dbReference type="PROSITE" id="PS00745"/>
    </source>
</evidence>
<dbReference type="GO" id="GO:0043022">
    <property type="term" value="F:ribosome binding"/>
    <property type="evidence" value="ECO:0007669"/>
    <property type="project" value="TreeGrafter"/>
</dbReference>
<dbReference type="Gene3D" id="3.30.160.20">
    <property type="match status" value="1"/>
</dbReference>
<proteinExistence type="inferred from homology"/>
<evidence type="ECO:0000313" key="4">
    <source>
        <dbReference type="EMBL" id="SFU12859.1"/>
    </source>
</evidence>
<dbReference type="AlphaFoldDB" id="A0A1I7DMG5"/>
<feature type="region of interest" description="Disordered" evidence="2">
    <location>
        <begin position="131"/>
        <end position="161"/>
    </location>
</feature>
<dbReference type="GO" id="GO:0003747">
    <property type="term" value="F:translation release factor activity"/>
    <property type="evidence" value="ECO:0007669"/>
    <property type="project" value="InterPro"/>
</dbReference>
<feature type="domain" description="Prokaryotic-type class I peptide chain release factors" evidence="3">
    <location>
        <begin position="45"/>
        <end position="61"/>
    </location>
</feature>
<dbReference type="GO" id="GO:0004045">
    <property type="term" value="F:peptidyl-tRNA hydrolase activity"/>
    <property type="evidence" value="ECO:0007669"/>
    <property type="project" value="TreeGrafter"/>
</dbReference>
<dbReference type="RefSeq" id="WP_425285314.1">
    <property type="nucleotide sequence ID" value="NZ_FPBF01000007.1"/>
</dbReference>
<gene>
    <name evidence="4" type="ORF">SAMN04489724_4160</name>
</gene>
<dbReference type="Pfam" id="PF00472">
    <property type="entry name" value="RF-1"/>
    <property type="match status" value="1"/>
</dbReference>
<reference evidence="5" key="1">
    <citation type="submission" date="2016-10" db="EMBL/GenBank/DDBJ databases">
        <authorList>
            <person name="Varghese N."/>
            <person name="Submissions S."/>
        </authorList>
    </citation>
    <scope>NUCLEOTIDE SEQUENCE [LARGE SCALE GENOMIC DNA]</scope>
    <source>
        <strain evidence="5">DSM 23445</strain>
    </source>
</reference>
<dbReference type="Proteomes" id="UP000199673">
    <property type="component" value="Unassembled WGS sequence"/>
</dbReference>
<dbReference type="PANTHER" id="PTHR47814">
    <property type="entry name" value="PEPTIDYL-TRNA HYDROLASE ARFB"/>
    <property type="match status" value="1"/>
</dbReference>
<sequence>MLIGQKSVWKVLLMNNREMNYGEKNIDERIKRGDFRTELQFITSRSGGAGGQNVNKVETKVQLKFDIPNSAQLSEEEKSMLLEKLSSKTDQEGVLQLQSQEKRSQIQNKELVIRKFEDLLRKAFFKKRVRKATKPSKGAIEKRLKAKKNQAEKKSNRSWKE</sequence>
<protein>
    <submittedName>
        <fullName evidence="4">Ribosome-associated protein</fullName>
    </submittedName>
</protein>
<comment type="similarity">
    <text evidence="1">Belongs to the prokaryotic/mitochondrial release factor family.</text>
</comment>
<organism evidence="4 5">
    <name type="scientific">Algoriphagus locisalis</name>
    <dbReference type="NCBI Taxonomy" id="305507"/>
    <lineage>
        <taxon>Bacteria</taxon>
        <taxon>Pseudomonadati</taxon>
        <taxon>Bacteroidota</taxon>
        <taxon>Cytophagia</taxon>
        <taxon>Cytophagales</taxon>
        <taxon>Cyclobacteriaceae</taxon>
        <taxon>Algoriphagus</taxon>
    </lineage>
</organism>
<dbReference type="STRING" id="305507.SAMN04489724_4160"/>
<evidence type="ECO:0000313" key="5">
    <source>
        <dbReference type="Proteomes" id="UP000199673"/>
    </source>
</evidence>
<evidence type="ECO:0000256" key="2">
    <source>
        <dbReference type="SAM" id="MobiDB-lite"/>
    </source>
</evidence>
<dbReference type="InterPro" id="IPR045853">
    <property type="entry name" value="Pep_chain_release_fac_I_sf"/>
</dbReference>
<dbReference type="GO" id="GO:0072344">
    <property type="term" value="P:rescue of stalled ribosome"/>
    <property type="evidence" value="ECO:0007669"/>
    <property type="project" value="TreeGrafter"/>
</dbReference>
<evidence type="ECO:0000256" key="1">
    <source>
        <dbReference type="ARBA" id="ARBA00010835"/>
    </source>
</evidence>
<dbReference type="NCBIfam" id="NF006718">
    <property type="entry name" value="PRK09256.1"/>
    <property type="match status" value="1"/>
</dbReference>
<accession>A0A1I7DMG5</accession>
<dbReference type="EMBL" id="FPBF01000007">
    <property type="protein sequence ID" value="SFU12859.1"/>
    <property type="molecule type" value="Genomic_DNA"/>
</dbReference>
<keyword evidence="5" id="KW-1185">Reference proteome</keyword>